<dbReference type="Pfam" id="PF11605">
    <property type="entry name" value="Vps36_ESCRT-II"/>
    <property type="match status" value="1"/>
</dbReference>
<keyword evidence="1" id="KW-0653">Protein transport</keyword>
<dbReference type="GO" id="GO:0031902">
    <property type="term" value="C:late endosome membrane"/>
    <property type="evidence" value="ECO:0007669"/>
    <property type="project" value="UniProtKB-UniRule"/>
</dbReference>
<dbReference type="EMBL" id="AUSU01007922">
    <property type="protein sequence ID" value="EPS59979.1"/>
    <property type="molecule type" value="Genomic_DNA"/>
</dbReference>
<feature type="non-terminal residue" evidence="3">
    <location>
        <position position="288"/>
    </location>
</feature>
<dbReference type="Gene3D" id="2.30.29.30">
    <property type="entry name" value="Pleckstrin-homology domain (PH domain)/Phosphotyrosine-binding domain (PTB)"/>
    <property type="match status" value="1"/>
</dbReference>
<name>S8C009_9LAMI</name>
<sequence length="288" mass="30981">MAGDFLPPAELTASGRPVLKSGEVECSLLSNVDLLSEEVSSFPHLRSGLLILTTHRLLWLPQESASHGNSSYFIPLSAVQQILSNKKSIRVSMFHSPRIHFQVSTSADGKVSVSGIGVKTLAVTLVVRGKSDPDSFLGKFLDAWRSRAWAATGSDSNPLSSDGKGSESDSFAIRIPVVGVAGILRKEQEMWESTDKSLQDAFQDLNALMSKAKEMVMLAEKMRLKLLSGGSSNQSGGTGSDQITATNEEMQEWLLSVGIVSPVTKESAGALYHQQLSRQVSSTSFLPV</sequence>
<comment type="function">
    <text evidence="1">Component of the ESCRT-II complex (endosomal sorting complex required for transport II), which is required for multivesicular body (MVB) formation and sorting of endosomal cargo proteins into MVBs.</text>
</comment>
<dbReference type="InterPro" id="IPR011993">
    <property type="entry name" value="PH-like_dom_sf"/>
</dbReference>
<reference evidence="3 4" key="1">
    <citation type="journal article" date="2013" name="BMC Genomics">
        <title>The miniature genome of a carnivorous plant Genlisea aurea contains a low number of genes and short non-coding sequences.</title>
        <authorList>
            <person name="Leushkin E.V."/>
            <person name="Sutormin R.A."/>
            <person name="Nabieva E.R."/>
            <person name="Penin A.A."/>
            <person name="Kondrashov A.S."/>
            <person name="Logacheva M.D."/>
        </authorList>
    </citation>
    <scope>NUCLEOTIDE SEQUENCE [LARGE SCALE GENOMIC DNA]</scope>
</reference>
<evidence type="ECO:0000259" key="2">
    <source>
        <dbReference type="PROSITE" id="PS51495"/>
    </source>
</evidence>
<dbReference type="GO" id="GO:0032266">
    <property type="term" value="F:phosphatidylinositol-3-phosphate binding"/>
    <property type="evidence" value="ECO:0007669"/>
    <property type="project" value="UniProtKB-UniRule"/>
</dbReference>
<comment type="similarity">
    <text evidence="1">Belongs to the VPS36 family.</text>
</comment>
<dbReference type="Pfam" id="PF04157">
    <property type="entry name" value="EAP30"/>
    <property type="match status" value="1"/>
</dbReference>
<dbReference type="OrthoDB" id="271448at2759"/>
<comment type="subunit">
    <text evidence="1">Component of the endosomal sorting complex required for transport II (ESCRT-II).</text>
</comment>
<dbReference type="InterPro" id="IPR040608">
    <property type="entry name" value="Snf8/Vps36"/>
</dbReference>
<dbReference type="InterPro" id="IPR037855">
    <property type="entry name" value="Vps36"/>
</dbReference>
<comment type="caution">
    <text evidence="3">The sequence shown here is derived from an EMBL/GenBank/DDBJ whole genome shotgun (WGS) entry which is preliminary data.</text>
</comment>
<gene>
    <name evidence="3" type="ORF">M569_14825</name>
</gene>
<dbReference type="InterPro" id="IPR021648">
    <property type="entry name" value="GLUE_dom"/>
</dbReference>
<dbReference type="GO" id="GO:0043328">
    <property type="term" value="P:protein transport to vacuole involved in ubiquitin-dependent protein catabolic process via the multivesicular body sorting pathway"/>
    <property type="evidence" value="ECO:0007669"/>
    <property type="project" value="UniProtKB-UniRule"/>
</dbReference>
<keyword evidence="1" id="KW-0963">Cytoplasm</keyword>
<feature type="domain" description="GLUE N-terminal" evidence="2">
    <location>
        <begin position="9"/>
        <end position="156"/>
    </location>
</feature>
<dbReference type="SUPFAM" id="SSF50729">
    <property type="entry name" value="PH domain-like"/>
    <property type="match status" value="1"/>
</dbReference>
<keyword evidence="1" id="KW-0967">Endosome</keyword>
<dbReference type="AlphaFoldDB" id="S8C009"/>
<dbReference type="PROSITE" id="PS51495">
    <property type="entry name" value="GLUE"/>
    <property type="match status" value="1"/>
</dbReference>
<organism evidence="3 4">
    <name type="scientific">Genlisea aurea</name>
    <dbReference type="NCBI Taxonomy" id="192259"/>
    <lineage>
        <taxon>Eukaryota</taxon>
        <taxon>Viridiplantae</taxon>
        <taxon>Streptophyta</taxon>
        <taxon>Embryophyta</taxon>
        <taxon>Tracheophyta</taxon>
        <taxon>Spermatophyta</taxon>
        <taxon>Magnoliopsida</taxon>
        <taxon>eudicotyledons</taxon>
        <taxon>Gunneridae</taxon>
        <taxon>Pentapetalae</taxon>
        <taxon>asterids</taxon>
        <taxon>lamiids</taxon>
        <taxon>Lamiales</taxon>
        <taxon>Lentibulariaceae</taxon>
        <taxon>Genlisea</taxon>
    </lineage>
</organism>
<evidence type="ECO:0000313" key="4">
    <source>
        <dbReference type="Proteomes" id="UP000015453"/>
    </source>
</evidence>
<evidence type="ECO:0000256" key="1">
    <source>
        <dbReference type="RuleBase" id="RU367095"/>
    </source>
</evidence>
<protein>
    <recommendedName>
        <fullName evidence="1">Vacuolar protein-sorting-associated protein 36</fullName>
    </recommendedName>
    <alternativeName>
        <fullName evidence="1">ESCRT-II complex subunit VPS36</fullName>
    </alternativeName>
</protein>
<proteinExistence type="inferred from homology"/>
<dbReference type="Proteomes" id="UP000015453">
    <property type="component" value="Unassembled WGS sequence"/>
</dbReference>
<keyword evidence="1" id="KW-0813">Transport</keyword>
<dbReference type="GO" id="GO:0043130">
    <property type="term" value="F:ubiquitin binding"/>
    <property type="evidence" value="ECO:0007669"/>
    <property type="project" value="UniProtKB-UniRule"/>
</dbReference>
<dbReference type="Gene3D" id="6.10.140.260">
    <property type="match status" value="1"/>
</dbReference>
<accession>S8C009</accession>
<dbReference type="PANTHER" id="PTHR13128:SF12">
    <property type="entry name" value="VACUOLAR PROTEIN-SORTING-ASSOCIATED PROTEIN 36"/>
    <property type="match status" value="1"/>
</dbReference>
<dbReference type="GO" id="GO:0000814">
    <property type="term" value="C:ESCRT II complex"/>
    <property type="evidence" value="ECO:0007669"/>
    <property type="project" value="UniProtKB-UniRule"/>
</dbReference>
<dbReference type="PANTHER" id="PTHR13128">
    <property type="entry name" value="VACUOLAR PROTEIN-SORTING-ASSOCIATED PROTEIN 36"/>
    <property type="match status" value="1"/>
</dbReference>
<keyword evidence="4" id="KW-1185">Reference proteome</keyword>
<comment type="subcellular location">
    <subcellularLocation>
        <location evidence="1">Cytoplasm</location>
    </subcellularLocation>
    <subcellularLocation>
        <location evidence="1">Endosome</location>
    </subcellularLocation>
</comment>
<evidence type="ECO:0000313" key="3">
    <source>
        <dbReference type="EMBL" id="EPS59979.1"/>
    </source>
</evidence>